<organism evidence="9 10">
    <name type="scientific">Cyanidioschyzon merolae (strain NIES-3377 / 10D)</name>
    <name type="common">Unicellular red alga</name>
    <dbReference type="NCBI Taxonomy" id="280699"/>
    <lineage>
        <taxon>Eukaryota</taxon>
        <taxon>Rhodophyta</taxon>
        <taxon>Bangiophyceae</taxon>
        <taxon>Cyanidiales</taxon>
        <taxon>Cyanidiaceae</taxon>
        <taxon>Cyanidioschyzon</taxon>
    </lineage>
</organism>
<dbReference type="KEGG" id="cme:CYME_CMR215C"/>
<gene>
    <name evidence="9" type="ORF">CYME_CMR215C</name>
</gene>
<feature type="transmembrane region" description="Helical" evidence="7">
    <location>
        <begin position="361"/>
        <end position="379"/>
    </location>
</feature>
<feature type="transmembrane region" description="Helical" evidence="7">
    <location>
        <begin position="285"/>
        <end position="303"/>
    </location>
</feature>
<name>M1VB48_CYAM1</name>
<feature type="transmembrane region" description="Helical" evidence="7">
    <location>
        <begin position="199"/>
        <end position="218"/>
    </location>
</feature>
<feature type="compositionally biased region" description="Basic and acidic residues" evidence="6">
    <location>
        <begin position="71"/>
        <end position="80"/>
    </location>
</feature>
<dbReference type="InterPro" id="IPR000620">
    <property type="entry name" value="EamA_dom"/>
</dbReference>
<dbReference type="RefSeq" id="XP_005538485.1">
    <property type="nucleotide sequence ID" value="XM_005538428.1"/>
</dbReference>
<dbReference type="PANTHER" id="PTHR42920:SF5">
    <property type="entry name" value="EAMA DOMAIN-CONTAINING PROTEIN"/>
    <property type="match status" value="1"/>
</dbReference>
<evidence type="ECO:0000313" key="10">
    <source>
        <dbReference type="Proteomes" id="UP000007014"/>
    </source>
</evidence>
<feature type="transmembrane region" description="Helical" evidence="7">
    <location>
        <begin position="262"/>
        <end position="279"/>
    </location>
</feature>
<dbReference type="eggNOG" id="ENOG502QPTR">
    <property type="taxonomic scope" value="Eukaryota"/>
</dbReference>
<dbReference type="InterPro" id="IPR051258">
    <property type="entry name" value="Diverse_Substrate_Transporter"/>
</dbReference>
<dbReference type="Pfam" id="PF00892">
    <property type="entry name" value="EamA"/>
    <property type="match status" value="2"/>
</dbReference>
<feature type="transmembrane region" description="Helical" evidence="7">
    <location>
        <begin position="414"/>
        <end position="434"/>
    </location>
</feature>
<keyword evidence="3 7" id="KW-0812">Transmembrane</keyword>
<dbReference type="GO" id="GO:0005886">
    <property type="term" value="C:plasma membrane"/>
    <property type="evidence" value="ECO:0007669"/>
    <property type="project" value="UniProtKB-SubCell"/>
</dbReference>
<protein>
    <recommendedName>
        <fullName evidence="8">EamA domain-containing protein</fullName>
    </recommendedName>
</protein>
<proteinExistence type="predicted"/>
<evidence type="ECO:0000313" key="9">
    <source>
        <dbReference type="EMBL" id="BAM82449.1"/>
    </source>
</evidence>
<feature type="domain" description="EamA" evidence="8">
    <location>
        <begin position="287"/>
        <end position="429"/>
    </location>
</feature>
<keyword evidence="10" id="KW-1185">Reference proteome</keyword>
<evidence type="ECO:0000256" key="2">
    <source>
        <dbReference type="ARBA" id="ARBA00022475"/>
    </source>
</evidence>
<evidence type="ECO:0000256" key="1">
    <source>
        <dbReference type="ARBA" id="ARBA00004651"/>
    </source>
</evidence>
<evidence type="ECO:0000256" key="4">
    <source>
        <dbReference type="ARBA" id="ARBA00022989"/>
    </source>
</evidence>
<reference evidence="9 10" key="1">
    <citation type="journal article" date="2004" name="Nature">
        <title>Genome sequence of the ultrasmall unicellular red alga Cyanidioschyzon merolae 10D.</title>
        <authorList>
            <person name="Matsuzaki M."/>
            <person name="Misumi O."/>
            <person name="Shin-i T."/>
            <person name="Maruyama S."/>
            <person name="Takahara M."/>
            <person name="Miyagishima S."/>
            <person name="Mori T."/>
            <person name="Nishida K."/>
            <person name="Yagisawa F."/>
            <person name="Nishida K."/>
            <person name="Yoshida Y."/>
            <person name="Nishimura Y."/>
            <person name="Nakao S."/>
            <person name="Kobayashi T."/>
            <person name="Momoyama Y."/>
            <person name="Higashiyama T."/>
            <person name="Minoda A."/>
            <person name="Sano M."/>
            <person name="Nomoto H."/>
            <person name="Oishi K."/>
            <person name="Hayashi H."/>
            <person name="Ohta F."/>
            <person name="Nishizaka S."/>
            <person name="Haga S."/>
            <person name="Miura S."/>
            <person name="Morishita T."/>
            <person name="Kabeya Y."/>
            <person name="Terasawa K."/>
            <person name="Suzuki Y."/>
            <person name="Ishii Y."/>
            <person name="Asakawa S."/>
            <person name="Takano H."/>
            <person name="Ohta N."/>
            <person name="Kuroiwa H."/>
            <person name="Tanaka K."/>
            <person name="Shimizu N."/>
            <person name="Sugano S."/>
            <person name="Sato N."/>
            <person name="Nozaki H."/>
            <person name="Ogasawara N."/>
            <person name="Kohara Y."/>
            <person name="Kuroiwa T."/>
        </authorList>
    </citation>
    <scope>NUCLEOTIDE SEQUENCE [LARGE SCALE GENOMIC DNA]</scope>
    <source>
        <strain evidence="9 10">10D</strain>
    </source>
</reference>
<evidence type="ECO:0000256" key="3">
    <source>
        <dbReference type="ARBA" id="ARBA00022692"/>
    </source>
</evidence>
<dbReference type="EMBL" id="AP006500">
    <property type="protein sequence ID" value="BAM82449.1"/>
    <property type="molecule type" value="Genomic_DNA"/>
</dbReference>
<dbReference type="OMA" id="WIEIAAM"/>
<dbReference type="OrthoDB" id="2017960at2759"/>
<comment type="subcellular location">
    <subcellularLocation>
        <location evidence="1">Cell membrane</location>
        <topology evidence="1">Multi-pass membrane protein</topology>
    </subcellularLocation>
</comment>
<feature type="region of interest" description="Disordered" evidence="6">
    <location>
        <begin position="71"/>
        <end position="108"/>
    </location>
</feature>
<dbReference type="PANTHER" id="PTHR42920">
    <property type="entry name" value="OS03G0707200 PROTEIN-RELATED"/>
    <property type="match status" value="1"/>
</dbReference>
<dbReference type="SUPFAM" id="SSF103481">
    <property type="entry name" value="Multidrug resistance efflux transporter EmrE"/>
    <property type="match status" value="2"/>
</dbReference>
<dbReference type="HOGENOM" id="CLU_033863_21_4_1"/>
<keyword evidence="5 7" id="KW-0472">Membrane</keyword>
<dbReference type="GeneID" id="16996748"/>
<dbReference type="AlphaFoldDB" id="M1VB48"/>
<keyword evidence="4 7" id="KW-1133">Transmembrane helix</keyword>
<feature type="transmembrane region" description="Helical" evidence="7">
    <location>
        <begin position="391"/>
        <end position="408"/>
    </location>
</feature>
<evidence type="ECO:0000256" key="7">
    <source>
        <dbReference type="SAM" id="Phobius"/>
    </source>
</evidence>
<feature type="transmembrane region" description="Helical" evidence="7">
    <location>
        <begin position="315"/>
        <end position="335"/>
    </location>
</feature>
<accession>M1VB48</accession>
<reference evidence="9 10" key="2">
    <citation type="journal article" date="2007" name="BMC Biol.">
        <title>A 100%-complete sequence reveals unusually simple genomic features in the hot-spring red alga Cyanidioschyzon merolae.</title>
        <authorList>
            <person name="Nozaki H."/>
            <person name="Takano H."/>
            <person name="Misumi O."/>
            <person name="Terasawa K."/>
            <person name="Matsuzaki M."/>
            <person name="Maruyama S."/>
            <person name="Nishida K."/>
            <person name="Yagisawa F."/>
            <person name="Yoshida Y."/>
            <person name="Fujiwara T."/>
            <person name="Takio S."/>
            <person name="Tamura K."/>
            <person name="Chung S.J."/>
            <person name="Nakamura S."/>
            <person name="Kuroiwa H."/>
            <person name="Tanaka K."/>
            <person name="Sato N."/>
            <person name="Kuroiwa T."/>
        </authorList>
    </citation>
    <scope>NUCLEOTIDE SEQUENCE [LARGE SCALE GENOMIC DNA]</scope>
    <source>
        <strain evidence="9 10">10D</strain>
    </source>
</reference>
<feature type="transmembrane region" description="Helical" evidence="7">
    <location>
        <begin position="238"/>
        <end position="255"/>
    </location>
</feature>
<dbReference type="InterPro" id="IPR037185">
    <property type="entry name" value="EmrE-like"/>
</dbReference>
<evidence type="ECO:0000256" key="5">
    <source>
        <dbReference type="ARBA" id="ARBA00023136"/>
    </source>
</evidence>
<sequence>MFTGYYVAADWKRKAQRQRQCWKRRFTTTWRRGALTPDCQQRTAAASRCAQSAAIRAIICMVSREEPVRDLVSDASDSTRTRSAGPAIGAAEKRKASRASALDPYQTTSARSGSANALLDAVPWLALHLATVLWGTQHAVIKQLVDGGFDASVLNMERFGIAASVSVAAAAGLHILDSWNTSRRPGRRKAQQFPQNWRFWRRILETWSGALELGLWMFLGYACQSIGLTDTSASRSSFLLYLNVKIVPFLAAVLLRRRIPRVTWLAATIALFGTLMLSFDGAPPNAGDAWSVAAAVASAMFILRLERVASQMPPATMNALSLTTVTILATLWSAFRFDDSGRPVFDWAMLGSAAQHITDPAILYLGLAATALSGLLQAFGQEHISAERAAIIYALDPVYAAAFAYLLLGETLGPRGILGAAIVFIAALLSQGAIRSWLSDRLETRAENGKLNDS</sequence>
<evidence type="ECO:0000256" key="6">
    <source>
        <dbReference type="SAM" id="MobiDB-lite"/>
    </source>
</evidence>
<dbReference type="Proteomes" id="UP000007014">
    <property type="component" value="Chromosome 18"/>
</dbReference>
<keyword evidence="2" id="KW-1003">Cell membrane</keyword>
<dbReference type="Gramene" id="CMR215CT">
    <property type="protein sequence ID" value="CMR215CT"/>
    <property type="gene ID" value="CMR215C"/>
</dbReference>
<feature type="domain" description="EamA" evidence="8">
    <location>
        <begin position="126"/>
        <end position="278"/>
    </location>
</feature>
<evidence type="ECO:0000259" key="8">
    <source>
        <dbReference type="Pfam" id="PF00892"/>
    </source>
</evidence>